<dbReference type="EMBL" id="AXCM01006543">
    <property type="status" value="NOT_ANNOTATED_CDS"/>
    <property type="molecule type" value="Genomic_DNA"/>
</dbReference>
<evidence type="ECO:0000313" key="3">
    <source>
        <dbReference type="Proteomes" id="UP000075883"/>
    </source>
</evidence>
<evidence type="ECO:0000313" key="2">
    <source>
        <dbReference type="EnsemblMetazoa" id="ACUA027428-PA"/>
    </source>
</evidence>
<protein>
    <submittedName>
        <fullName evidence="2">Uncharacterized protein</fullName>
    </submittedName>
</protein>
<sequence>MNKLFAILLLCVACLASYATAQTFTRQIQCTDYNSCLCQSLPKMIAAARGRAATATITNPTTGQREVYDLSKPMSGALRSFCARTQARLAGDGRNVAQRCSRVQPAGYIWIPGAFVQAGSVPVRLRLGRDCVGFQGTTVGRRWPLRTYTWGAHEKICLHQMASKDGCKEEVFIVT</sequence>
<feature type="chain" id="PRO_5008128981" evidence="1">
    <location>
        <begin position="22"/>
        <end position="175"/>
    </location>
</feature>
<proteinExistence type="predicted"/>
<name>A0A182MVQ7_9DIPT</name>
<dbReference type="VEuPathDB" id="VectorBase:ACUA027428"/>
<dbReference type="EMBL" id="AXCM01006544">
    <property type="status" value="NOT_ANNOTATED_CDS"/>
    <property type="molecule type" value="Genomic_DNA"/>
</dbReference>
<dbReference type="EnsemblMetazoa" id="ACUA027428-RA">
    <property type="protein sequence ID" value="ACUA027428-PA"/>
    <property type="gene ID" value="ACUA027428"/>
</dbReference>
<evidence type="ECO:0000256" key="1">
    <source>
        <dbReference type="SAM" id="SignalP"/>
    </source>
</evidence>
<organism evidence="2 3">
    <name type="scientific">Anopheles culicifacies</name>
    <dbReference type="NCBI Taxonomy" id="139723"/>
    <lineage>
        <taxon>Eukaryota</taxon>
        <taxon>Metazoa</taxon>
        <taxon>Ecdysozoa</taxon>
        <taxon>Arthropoda</taxon>
        <taxon>Hexapoda</taxon>
        <taxon>Insecta</taxon>
        <taxon>Pterygota</taxon>
        <taxon>Neoptera</taxon>
        <taxon>Endopterygota</taxon>
        <taxon>Diptera</taxon>
        <taxon>Nematocera</taxon>
        <taxon>Culicoidea</taxon>
        <taxon>Culicidae</taxon>
        <taxon>Anophelinae</taxon>
        <taxon>Anopheles</taxon>
        <taxon>culicifacies species complex</taxon>
    </lineage>
</organism>
<accession>A0A182MVQ7</accession>
<feature type="signal peptide" evidence="1">
    <location>
        <begin position="1"/>
        <end position="21"/>
    </location>
</feature>
<keyword evidence="1" id="KW-0732">Signal</keyword>
<keyword evidence="3" id="KW-1185">Reference proteome</keyword>
<dbReference type="Proteomes" id="UP000075883">
    <property type="component" value="Unassembled WGS sequence"/>
</dbReference>
<dbReference type="AlphaFoldDB" id="A0A182MVQ7"/>
<reference evidence="2" key="2">
    <citation type="submission" date="2020-05" db="UniProtKB">
        <authorList>
            <consortium name="EnsemblMetazoa"/>
        </authorList>
    </citation>
    <scope>IDENTIFICATION</scope>
    <source>
        <strain evidence="2">A-37</strain>
    </source>
</reference>
<reference evidence="3" key="1">
    <citation type="submission" date="2013-09" db="EMBL/GenBank/DDBJ databases">
        <title>The Genome Sequence of Anopheles culicifacies species A.</title>
        <authorList>
            <consortium name="The Broad Institute Genomics Platform"/>
            <person name="Neafsey D.E."/>
            <person name="Besansky N."/>
            <person name="Howell P."/>
            <person name="Walton C."/>
            <person name="Young S.K."/>
            <person name="Zeng Q."/>
            <person name="Gargeya S."/>
            <person name="Fitzgerald M."/>
            <person name="Haas B."/>
            <person name="Abouelleil A."/>
            <person name="Allen A.W."/>
            <person name="Alvarado L."/>
            <person name="Arachchi H.M."/>
            <person name="Berlin A.M."/>
            <person name="Chapman S.B."/>
            <person name="Gainer-Dewar J."/>
            <person name="Goldberg J."/>
            <person name="Griggs A."/>
            <person name="Gujja S."/>
            <person name="Hansen M."/>
            <person name="Howarth C."/>
            <person name="Imamovic A."/>
            <person name="Ireland A."/>
            <person name="Larimer J."/>
            <person name="McCowan C."/>
            <person name="Murphy C."/>
            <person name="Pearson M."/>
            <person name="Poon T.W."/>
            <person name="Priest M."/>
            <person name="Roberts A."/>
            <person name="Saif S."/>
            <person name="Shea T."/>
            <person name="Sisk P."/>
            <person name="Sykes S."/>
            <person name="Wortman J."/>
            <person name="Nusbaum C."/>
            <person name="Birren B."/>
        </authorList>
    </citation>
    <scope>NUCLEOTIDE SEQUENCE [LARGE SCALE GENOMIC DNA]</scope>
    <source>
        <strain evidence="3">A-37</strain>
    </source>
</reference>